<dbReference type="OrthoDB" id="1060521at2759"/>
<name>A0A7J7LEU0_9MAGN</name>
<evidence type="ECO:0000313" key="1">
    <source>
        <dbReference type="EMBL" id="KAF6141024.1"/>
    </source>
</evidence>
<organism evidence="1 2">
    <name type="scientific">Kingdonia uniflora</name>
    <dbReference type="NCBI Taxonomy" id="39325"/>
    <lineage>
        <taxon>Eukaryota</taxon>
        <taxon>Viridiplantae</taxon>
        <taxon>Streptophyta</taxon>
        <taxon>Embryophyta</taxon>
        <taxon>Tracheophyta</taxon>
        <taxon>Spermatophyta</taxon>
        <taxon>Magnoliopsida</taxon>
        <taxon>Ranunculales</taxon>
        <taxon>Circaeasteraceae</taxon>
        <taxon>Kingdonia</taxon>
    </lineage>
</organism>
<dbReference type="EMBL" id="JACGCM010002332">
    <property type="protein sequence ID" value="KAF6141024.1"/>
    <property type="molecule type" value="Genomic_DNA"/>
</dbReference>
<gene>
    <name evidence="1" type="ORF">GIB67_006469</name>
</gene>
<reference evidence="1 2" key="1">
    <citation type="journal article" date="2020" name="IScience">
        <title>Genome Sequencing of the Endangered Kingdonia uniflora (Circaeasteraceae, Ranunculales) Reveals Potential Mechanisms of Evolutionary Specialization.</title>
        <authorList>
            <person name="Sun Y."/>
            <person name="Deng T."/>
            <person name="Zhang A."/>
            <person name="Moore M.J."/>
            <person name="Landis J.B."/>
            <person name="Lin N."/>
            <person name="Zhang H."/>
            <person name="Zhang X."/>
            <person name="Huang J."/>
            <person name="Zhang X."/>
            <person name="Sun H."/>
            <person name="Wang H."/>
        </authorList>
    </citation>
    <scope>NUCLEOTIDE SEQUENCE [LARGE SCALE GENOMIC DNA]</scope>
    <source>
        <strain evidence="1">TB1705</strain>
        <tissue evidence="1">Leaf</tissue>
    </source>
</reference>
<evidence type="ECO:0000313" key="2">
    <source>
        <dbReference type="Proteomes" id="UP000541444"/>
    </source>
</evidence>
<keyword evidence="2" id="KW-1185">Reference proteome</keyword>
<accession>A0A7J7LEU0</accession>
<dbReference type="Proteomes" id="UP000541444">
    <property type="component" value="Unassembled WGS sequence"/>
</dbReference>
<protein>
    <submittedName>
        <fullName evidence="1">Uncharacterized protein</fullName>
    </submittedName>
</protein>
<dbReference type="AlphaFoldDB" id="A0A7J7LEU0"/>
<sequence length="110" mass="13058">MRLQALEADMESMKQENISMRTDIVQLILLKEIAQHLCKDMSPKRRLPRNKPSRSFSFISLLKWIMSFVFWRMKAHQSKYMFNVSESNSGLLLQLEDGTDMRMRWCLTNA</sequence>
<proteinExistence type="predicted"/>
<comment type="caution">
    <text evidence="1">The sequence shown here is derived from an EMBL/GenBank/DDBJ whole genome shotgun (WGS) entry which is preliminary data.</text>
</comment>